<dbReference type="SUPFAM" id="SSF53067">
    <property type="entry name" value="Actin-like ATPase domain"/>
    <property type="match status" value="2"/>
</dbReference>
<reference evidence="3 4" key="1">
    <citation type="submission" date="2011-11" db="EMBL/GenBank/DDBJ databases">
        <title>The Noncontiguous Finished genome of Jonquetella anthropi DSM 22815.</title>
        <authorList>
            <consortium name="US DOE Joint Genome Institute (JGI-PGF)"/>
            <person name="Lucas S."/>
            <person name="Copeland A."/>
            <person name="Lapidus A."/>
            <person name="Glavina del Rio T."/>
            <person name="Dalin E."/>
            <person name="Tice H."/>
            <person name="Bruce D."/>
            <person name="Goodwin L."/>
            <person name="Pitluck S."/>
            <person name="Peters L."/>
            <person name="Mikhailova N."/>
            <person name="Held B."/>
            <person name="Kyrpides N."/>
            <person name="Mavromatis K."/>
            <person name="Ivanova N."/>
            <person name="Markowitz V."/>
            <person name="Cheng J.-F."/>
            <person name="Hugenholtz P."/>
            <person name="Woyke T."/>
            <person name="Wu D."/>
            <person name="Gronow S."/>
            <person name="Wellnitz S."/>
            <person name="Brambilla E."/>
            <person name="Klenk H.-P."/>
            <person name="Eisen J.A."/>
        </authorList>
    </citation>
    <scope>NUCLEOTIDE SEQUENCE [LARGE SCALE GENOMIC DNA]</scope>
    <source>
        <strain evidence="3 4">DSM 22815</strain>
    </source>
</reference>
<dbReference type="Pfam" id="PF00012">
    <property type="entry name" value="HSP70"/>
    <property type="match status" value="1"/>
</dbReference>
<dbReference type="AlphaFoldDB" id="H0ULM2"/>
<dbReference type="GO" id="GO:0140662">
    <property type="term" value="F:ATP-dependent protein folding chaperone"/>
    <property type="evidence" value="ECO:0007669"/>
    <property type="project" value="InterPro"/>
</dbReference>
<dbReference type="Gene3D" id="3.30.420.40">
    <property type="match status" value="2"/>
</dbReference>
<dbReference type="STRING" id="885272.JonanDRAFT_0052"/>
<dbReference type="PANTHER" id="PTHR42749:SF1">
    <property type="entry name" value="CELL SHAPE-DETERMINING PROTEIN MREB"/>
    <property type="match status" value="1"/>
</dbReference>
<dbReference type="eggNOG" id="COG0443">
    <property type="taxonomic scope" value="Bacteria"/>
</dbReference>
<keyword evidence="4" id="KW-1185">Reference proteome</keyword>
<protein>
    <submittedName>
        <fullName evidence="3">Molecular chaperone</fullName>
    </submittedName>
</protein>
<evidence type="ECO:0000313" key="3">
    <source>
        <dbReference type="EMBL" id="EHM12487.1"/>
    </source>
</evidence>
<dbReference type="OrthoDB" id="9807934at2"/>
<dbReference type="Proteomes" id="UP000003806">
    <property type="component" value="Chromosome"/>
</dbReference>
<dbReference type="RefSeq" id="WP_008522296.1">
    <property type="nucleotide sequence ID" value="NZ_CM001376.1"/>
</dbReference>
<evidence type="ECO:0000256" key="1">
    <source>
        <dbReference type="ARBA" id="ARBA00022741"/>
    </source>
</evidence>
<evidence type="ECO:0000313" key="4">
    <source>
        <dbReference type="Proteomes" id="UP000003806"/>
    </source>
</evidence>
<gene>
    <name evidence="3" type="ORF">JonanDRAFT_0052</name>
</gene>
<dbReference type="InterPro" id="IPR013126">
    <property type="entry name" value="Hsp_70_fam"/>
</dbReference>
<dbReference type="InterPro" id="IPR043129">
    <property type="entry name" value="ATPase_NBD"/>
</dbReference>
<name>H0ULM2_9BACT</name>
<dbReference type="PANTHER" id="PTHR42749">
    <property type="entry name" value="CELL SHAPE-DETERMINING PROTEIN MREB"/>
    <property type="match status" value="1"/>
</dbReference>
<dbReference type="Gene3D" id="3.90.640.10">
    <property type="entry name" value="Actin, Chain A, domain 4"/>
    <property type="match status" value="1"/>
</dbReference>
<keyword evidence="1" id="KW-0547">Nucleotide-binding</keyword>
<dbReference type="GO" id="GO:0005524">
    <property type="term" value="F:ATP binding"/>
    <property type="evidence" value="ECO:0007669"/>
    <property type="project" value="UniProtKB-KW"/>
</dbReference>
<proteinExistence type="predicted"/>
<keyword evidence="2" id="KW-0067">ATP-binding</keyword>
<organism evidence="3 4">
    <name type="scientific">Jonquetella anthropi DSM 22815</name>
    <dbReference type="NCBI Taxonomy" id="885272"/>
    <lineage>
        <taxon>Bacteria</taxon>
        <taxon>Thermotogati</taxon>
        <taxon>Synergistota</taxon>
        <taxon>Synergistia</taxon>
        <taxon>Synergistales</taxon>
        <taxon>Dethiosulfovibrionaceae</taxon>
        <taxon>Jonquetella</taxon>
    </lineage>
</organism>
<dbReference type="CDD" id="cd10170">
    <property type="entry name" value="ASKHA_NBD_HSP70"/>
    <property type="match status" value="1"/>
</dbReference>
<sequence>MTRGVLAVDLGTSNTYISKCPDSELSPSAVELWGERGSLDTAILYRPGEDPVIGEAATFGWAEASPLQRKRWELHSRFKPELDRSADVKKWAVDFLKGLLSGGRKRHLDIDPEGRQVFFGFPCQASESWRGELRDVARSAGFGEITLLEEPLAALAEALAAGALSPSEVRRNVLVVDFGGGTCDMASVCGLQVKKAWGDWLLGGRLFDDLFFSLLAERTEGAFERWEAGGAFEFVRLYWSKILKERFSAAMADDRTRRWSGSAGEYGAIPSLDWDEFIGRCRRFTASGPLVGDVPGCPGSAGECDLIGRFEALLDGADEPELVLLSGGSSQWPFVDDAVRVRFPSARVLRSDRPGGAVARGLSLLPALTARHESSRRQLTAGSAAFVSRTLRGPLAQVRQEASHQLGASLSGLMIREAVRPAVEEYRTEGGPLAELEKKLNDRVEGLRGQADEMAHAALGRWTGEAANVLSLLLKEWFAENGVVSSPRLDKPIDLGGAGAGAGLQSLAGKLVQQALSPLSKFGTLAVSALGALLGGTAAALSTAVGPAGWAVGGLLALGGCLAGRPAMERWMSSLDLPKAAAGYLLSEARVNRMIGRLREQAAGEIDQKLSDAWAAGLDEFETLVKQAVASEIAGLDAFCQLGRREETTK</sequence>
<dbReference type="HOGENOM" id="CLU_421382_0_0_0"/>
<evidence type="ECO:0000256" key="2">
    <source>
        <dbReference type="ARBA" id="ARBA00022840"/>
    </source>
</evidence>
<dbReference type="EMBL" id="CM001376">
    <property type="protein sequence ID" value="EHM12487.1"/>
    <property type="molecule type" value="Genomic_DNA"/>
</dbReference>
<accession>H0ULM2</accession>